<name>A0AA36CCJ9_9BILA</name>
<keyword evidence="6 9" id="KW-1133">Transmembrane helix</keyword>
<evidence type="ECO:0000256" key="7">
    <source>
        <dbReference type="ARBA" id="ARBA00023136"/>
    </source>
</evidence>
<feature type="non-terminal residue" evidence="12">
    <location>
        <position position="1"/>
    </location>
</feature>
<feature type="transmembrane region" description="Helical" evidence="9">
    <location>
        <begin position="308"/>
        <end position="327"/>
    </location>
</feature>
<evidence type="ECO:0000256" key="2">
    <source>
        <dbReference type="ARBA" id="ARBA00022692"/>
    </source>
</evidence>
<evidence type="ECO:0000259" key="10">
    <source>
        <dbReference type="PROSITE" id="PS50053"/>
    </source>
</evidence>
<dbReference type="InterPro" id="IPR018957">
    <property type="entry name" value="Znf_C3HC4_RING-type"/>
</dbReference>
<dbReference type="SMART" id="SM00184">
    <property type="entry name" value="RING"/>
    <property type="match status" value="1"/>
</dbReference>
<proteinExistence type="predicted"/>
<dbReference type="Pfam" id="PF00097">
    <property type="entry name" value="zf-C3HC4"/>
    <property type="match status" value="1"/>
</dbReference>
<feature type="transmembrane region" description="Helical" evidence="9">
    <location>
        <begin position="397"/>
        <end position="415"/>
    </location>
</feature>
<feature type="transmembrane region" description="Helical" evidence="9">
    <location>
        <begin position="278"/>
        <end position="296"/>
    </location>
</feature>
<evidence type="ECO:0000256" key="3">
    <source>
        <dbReference type="ARBA" id="ARBA00022723"/>
    </source>
</evidence>
<keyword evidence="13" id="KW-1185">Reference proteome</keyword>
<keyword evidence="7 9" id="KW-0472">Membrane</keyword>
<feature type="transmembrane region" description="Helical" evidence="9">
    <location>
        <begin position="367"/>
        <end position="385"/>
    </location>
</feature>
<dbReference type="InterPro" id="IPR035871">
    <property type="entry name" value="GHITM"/>
</dbReference>
<dbReference type="InterPro" id="IPR029071">
    <property type="entry name" value="Ubiquitin-like_domsf"/>
</dbReference>
<dbReference type="PANTHER" id="PTHR23291">
    <property type="entry name" value="BAX INHIBITOR-RELATED"/>
    <property type="match status" value="1"/>
</dbReference>
<dbReference type="InterPro" id="IPR000626">
    <property type="entry name" value="Ubiquitin-like_dom"/>
</dbReference>
<evidence type="ECO:0000256" key="6">
    <source>
        <dbReference type="ARBA" id="ARBA00022989"/>
    </source>
</evidence>
<dbReference type="InterPro" id="IPR013083">
    <property type="entry name" value="Znf_RING/FYVE/PHD"/>
</dbReference>
<dbReference type="Pfam" id="PF00240">
    <property type="entry name" value="ubiquitin"/>
    <property type="match status" value="1"/>
</dbReference>
<protein>
    <submittedName>
        <fullName evidence="12">Uncharacterized protein</fullName>
    </submittedName>
</protein>
<dbReference type="InterPro" id="IPR017907">
    <property type="entry name" value="Znf_RING_CS"/>
</dbReference>
<comment type="subcellular location">
    <subcellularLocation>
        <location evidence="1">Membrane</location>
        <topology evidence="1">Multi-pass membrane protein</topology>
    </subcellularLocation>
</comment>
<evidence type="ECO:0000256" key="1">
    <source>
        <dbReference type="ARBA" id="ARBA00004141"/>
    </source>
</evidence>
<evidence type="ECO:0000313" key="13">
    <source>
        <dbReference type="Proteomes" id="UP001177023"/>
    </source>
</evidence>
<feature type="domain" description="Ubiquitin-like" evidence="10">
    <location>
        <begin position="82"/>
        <end position="154"/>
    </location>
</feature>
<dbReference type="GO" id="GO:0008270">
    <property type="term" value="F:zinc ion binding"/>
    <property type="evidence" value="ECO:0007669"/>
    <property type="project" value="UniProtKB-KW"/>
</dbReference>
<keyword evidence="3" id="KW-0479">Metal-binding</keyword>
<evidence type="ECO:0000313" key="12">
    <source>
        <dbReference type="EMBL" id="CAJ0565938.1"/>
    </source>
</evidence>
<dbReference type="InterPro" id="IPR001841">
    <property type="entry name" value="Znf_RING"/>
</dbReference>
<dbReference type="PROSITE" id="PS50053">
    <property type="entry name" value="UBIQUITIN_2"/>
    <property type="match status" value="1"/>
</dbReference>
<comment type="caution">
    <text evidence="12">The sequence shown here is derived from an EMBL/GenBank/DDBJ whole genome shotgun (WGS) entry which is preliminary data.</text>
</comment>
<dbReference type="Gene3D" id="3.10.20.90">
    <property type="entry name" value="Phosphatidylinositol 3-kinase Catalytic Subunit, Chain A, domain 1"/>
    <property type="match status" value="1"/>
</dbReference>
<dbReference type="CDD" id="cd10431">
    <property type="entry name" value="GHITM"/>
    <property type="match status" value="1"/>
</dbReference>
<dbReference type="PROSITE" id="PS50089">
    <property type="entry name" value="ZF_RING_2"/>
    <property type="match status" value="1"/>
</dbReference>
<organism evidence="12 13">
    <name type="scientific">Mesorhabditis spiculigera</name>
    <dbReference type="NCBI Taxonomy" id="96644"/>
    <lineage>
        <taxon>Eukaryota</taxon>
        <taxon>Metazoa</taxon>
        <taxon>Ecdysozoa</taxon>
        <taxon>Nematoda</taxon>
        <taxon>Chromadorea</taxon>
        <taxon>Rhabditida</taxon>
        <taxon>Rhabditina</taxon>
        <taxon>Rhabditomorpha</taxon>
        <taxon>Rhabditoidea</taxon>
        <taxon>Rhabditidae</taxon>
        <taxon>Mesorhabditinae</taxon>
        <taxon>Mesorhabditis</taxon>
    </lineage>
</organism>
<dbReference type="GO" id="GO:0005743">
    <property type="term" value="C:mitochondrial inner membrane"/>
    <property type="evidence" value="ECO:0007669"/>
    <property type="project" value="TreeGrafter"/>
</dbReference>
<evidence type="ECO:0000256" key="8">
    <source>
        <dbReference type="PROSITE-ProRule" id="PRU00175"/>
    </source>
</evidence>
<dbReference type="Proteomes" id="UP001177023">
    <property type="component" value="Unassembled WGS sequence"/>
</dbReference>
<gene>
    <name evidence="12" type="ORF">MSPICULIGERA_LOCUS4559</name>
</gene>
<evidence type="ECO:0000256" key="4">
    <source>
        <dbReference type="ARBA" id="ARBA00022771"/>
    </source>
</evidence>
<feature type="domain" description="RING-type" evidence="11">
    <location>
        <begin position="10"/>
        <end position="51"/>
    </location>
</feature>
<dbReference type="PROSITE" id="PS00518">
    <property type="entry name" value="ZF_RING_1"/>
    <property type="match status" value="1"/>
</dbReference>
<keyword evidence="2 9" id="KW-0812">Transmembrane</keyword>
<sequence length="498" mass="53803">MSAFRDLGCCLLCTERFSQGHRPKVLGCGHSFCERCLATCTRISRLCPKCRAPITNSCINFDLLNLAEALPNVAAGDGGVETQILVKNVNGKSVRVDIKPDSTTVTLKDFDPEDEEAKFEHDLMKKVEDREGIKPEEQRLIFLGKPIELESNLSLRDLHCKASNKMLSRLALSYQPIRQFSQTAVKSARFGQGGIGNRFTEQTWSNFKTRTGPTLKERLLGPTTGKPYLYGTYALIGASAFGIAALGYYGLGMSSGSSIIQNSALWPQYVRDRLHTTYGYLGAGLGITAAAGVAASRNAMIMRLTSSGSILGMFATLAVIIGTSAVCQSVPYENTFVKHVAWAVHCGALGAVLAPMVYMGGPALMRAAWYTAGLVAGLSATAITAPSEKFLMMAGPLGMGLGVVFVANIGCFFFPPHSALGASLASVVVYGGLILFSAFLLYNTQRLVKQAEMHPQPGYYEGVRQFDSINAQLGIYMNILNIFMRMAMITGEGSNRRK</sequence>
<feature type="transmembrane region" description="Helical" evidence="9">
    <location>
        <begin position="339"/>
        <end position="361"/>
    </location>
</feature>
<reference evidence="12" key="1">
    <citation type="submission" date="2023-06" db="EMBL/GenBank/DDBJ databases">
        <authorList>
            <person name="Delattre M."/>
        </authorList>
    </citation>
    <scope>NUCLEOTIDE SEQUENCE</scope>
    <source>
        <strain evidence="12">AF72</strain>
    </source>
</reference>
<dbReference type="SUPFAM" id="SSF57850">
    <property type="entry name" value="RING/U-box"/>
    <property type="match status" value="1"/>
</dbReference>
<dbReference type="SUPFAM" id="SSF54236">
    <property type="entry name" value="Ubiquitin-like"/>
    <property type="match status" value="1"/>
</dbReference>
<evidence type="ECO:0000256" key="9">
    <source>
        <dbReference type="SAM" id="Phobius"/>
    </source>
</evidence>
<dbReference type="PANTHER" id="PTHR23291:SF112">
    <property type="entry name" value="GROWTH HORMONE-INDUCIBLE TRANSMEMBRANE PROTEIN"/>
    <property type="match status" value="1"/>
</dbReference>
<feature type="transmembrane region" description="Helical" evidence="9">
    <location>
        <begin position="228"/>
        <end position="251"/>
    </location>
</feature>
<evidence type="ECO:0000259" key="11">
    <source>
        <dbReference type="PROSITE" id="PS50089"/>
    </source>
</evidence>
<dbReference type="InterPro" id="IPR006214">
    <property type="entry name" value="Bax_inhibitor_1-related"/>
</dbReference>
<dbReference type="Pfam" id="PF01027">
    <property type="entry name" value="Bax1-I"/>
    <property type="match status" value="1"/>
</dbReference>
<feature type="transmembrane region" description="Helical" evidence="9">
    <location>
        <begin position="421"/>
        <end position="442"/>
    </location>
</feature>
<accession>A0AA36CCJ9</accession>
<evidence type="ECO:0000256" key="5">
    <source>
        <dbReference type="ARBA" id="ARBA00022833"/>
    </source>
</evidence>
<dbReference type="EMBL" id="CATQJA010001137">
    <property type="protein sequence ID" value="CAJ0565938.1"/>
    <property type="molecule type" value="Genomic_DNA"/>
</dbReference>
<keyword evidence="4 8" id="KW-0863">Zinc-finger</keyword>
<keyword evidence="5" id="KW-0862">Zinc</keyword>
<dbReference type="AlphaFoldDB" id="A0AA36CCJ9"/>
<dbReference type="Gene3D" id="3.30.40.10">
    <property type="entry name" value="Zinc/RING finger domain, C3HC4 (zinc finger)"/>
    <property type="match status" value="1"/>
</dbReference>